<keyword evidence="2" id="KW-1185">Reference proteome</keyword>
<name>A0AAD5MNG3_PARTN</name>
<gene>
    <name evidence="1" type="ORF">KIN20_008199</name>
</gene>
<protein>
    <submittedName>
        <fullName evidence="1">Uncharacterized protein</fullName>
    </submittedName>
</protein>
<sequence>MGDLEAQQAELECLESIFDDMISFENENKVRFTFSDDVRLSIVLPRRTRRKTLLSMS</sequence>
<dbReference type="AlphaFoldDB" id="A0AAD5MNG3"/>
<evidence type="ECO:0000313" key="2">
    <source>
        <dbReference type="Proteomes" id="UP001196413"/>
    </source>
</evidence>
<organism evidence="1 2">
    <name type="scientific">Parelaphostrongylus tenuis</name>
    <name type="common">Meningeal worm</name>
    <dbReference type="NCBI Taxonomy" id="148309"/>
    <lineage>
        <taxon>Eukaryota</taxon>
        <taxon>Metazoa</taxon>
        <taxon>Ecdysozoa</taxon>
        <taxon>Nematoda</taxon>
        <taxon>Chromadorea</taxon>
        <taxon>Rhabditida</taxon>
        <taxon>Rhabditina</taxon>
        <taxon>Rhabditomorpha</taxon>
        <taxon>Strongyloidea</taxon>
        <taxon>Metastrongylidae</taxon>
        <taxon>Parelaphostrongylus</taxon>
    </lineage>
</organism>
<evidence type="ECO:0000313" key="1">
    <source>
        <dbReference type="EMBL" id="KAJ1352012.1"/>
    </source>
</evidence>
<dbReference type="EMBL" id="JAHQIW010001287">
    <property type="protein sequence ID" value="KAJ1352012.1"/>
    <property type="molecule type" value="Genomic_DNA"/>
</dbReference>
<comment type="caution">
    <text evidence="1">The sequence shown here is derived from an EMBL/GenBank/DDBJ whole genome shotgun (WGS) entry which is preliminary data.</text>
</comment>
<dbReference type="Proteomes" id="UP001196413">
    <property type="component" value="Unassembled WGS sequence"/>
</dbReference>
<accession>A0AAD5MNG3</accession>
<reference evidence="1" key="1">
    <citation type="submission" date="2021-06" db="EMBL/GenBank/DDBJ databases">
        <title>Parelaphostrongylus tenuis whole genome reference sequence.</title>
        <authorList>
            <person name="Garwood T.J."/>
            <person name="Larsen P.A."/>
            <person name="Fountain-Jones N.M."/>
            <person name="Garbe J.R."/>
            <person name="Macchietto M.G."/>
            <person name="Kania S.A."/>
            <person name="Gerhold R.W."/>
            <person name="Richards J.E."/>
            <person name="Wolf T.M."/>
        </authorList>
    </citation>
    <scope>NUCLEOTIDE SEQUENCE</scope>
    <source>
        <strain evidence="1">MNPRO001-30</strain>
        <tissue evidence="1">Meninges</tissue>
    </source>
</reference>
<proteinExistence type="predicted"/>